<dbReference type="Proteomes" id="UP000044602">
    <property type="component" value="Unassembled WGS sequence"/>
</dbReference>
<feature type="region of interest" description="Disordered" evidence="1">
    <location>
        <begin position="99"/>
        <end position="138"/>
    </location>
</feature>
<feature type="compositionally biased region" description="Basic residues" evidence="1">
    <location>
        <begin position="53"/>
        <end position="65"/>
    </location>
</feature>
<sequence>MNPRFGLDAQGGSPPDAPLGGQMYAPGQPYIPHHGMGSYGLGHTATRPPTHTPQRRQQHLRPRRNRPPDPRALDASRQPGQHVRRRRLRAGLQLLLQRSAPQDPRLQDADAAVAAAAEHGHRVPREPRARDDDARRDPQGLRRLRADAQEEPLLRDCPGRQRSLVQGAQLWRRREGHDEEVDQGDWLGRDEEWAARGEAGCLSLADEGWLGVC</sequence>
<accession>A0A0G4L5F0</accession>
<reference evidence="2 3" key="1">
    <citation type="submission" date="2015-05" db="EMBL/GenBank/DDBJ databases">
        <authorList>
            <person name="Wang D.B."/>
            <person name="Wang M."/>
        </authorList>
    </citation>
    <scope>NUCLEOTIDE SEQUENCE [LARGE SCALE GENOMIC DNA]</scope>
    <source>
        <strain evidence="2">VL1</strain>
    </source>
</reference>
<feature type="compositionally biased region" description="Basic and acidic residues" evidence="1">
    <location>
        <begin position="118"/>
        <end position="138"/>
    </location>
</feature>
<feature type="region of interest" description="Disordered" evidence="1">
    <location>
        <begin position="1"/>
        <end position="85"/>
    </location>
</feature>
<protein>
    <submittedName>
        <fullName evidence="2">Uncharacterized protein</fullName>
    </submittedName>
</protein>
<gene>
    <name evidence="2" type="ORF">BN1708_011889</name>
</gene>
<proteinExistence type="predicted"/>
<dbReference type="EMBL" id="CVQH01008002">
    <property type="protein sequence ID" value="CRK16950.1"/>
    <property type="molecule type" value="Genomic_DNA"/>
</dbReference>
<keyword evidence="3" id="KW-1185">Reference proteome</keyword>
<evidence type="ECO:0000313" key="2">
    <source>
        <dbReference type="EMBL" id="CRK16950.1"/>
    </source>
</evidence>
<evidence type="ECO:0000256" key="1">
    <source>
        <dbReference type="SAM" id="MobiDB-lite"/>
    </source>
</evidence>
<evidence type="ECO:0000313" key="3">
    <source>
        <dbReference type="Proteomes" id="UP000044602"/>
    </source>
</evidence>
<name>A0A0G4L5F0_VERLO</name>
<dbReference type="AlphaFoldDB" id="A0A0G4L5F0"/>
<organism evidence="2 3">
    <name type="scientific">Verticillium longisporum</name>
    <name type="common">Verticillium dahliae var. longisporum</name>
    <dbReference type="NCBI Taxonomy" id="100787"/>
    <lineage>
        <taxon>Eukaryota</taxon>
        <taxon>Fungi</taxon>
        <taxon>Dikarya</taxon>
        <taxon>Ascomycota</taxon>
        <taxon>Pezizomycotina</taxon>
        <taxon>Sordariomycetes</taxon>
        <taxon>Hypocreomycetidae</taxon>
        <taxon>Glomerellales</taxon>
        <taxon>Plectosphaerellaceae</taxon>
        <taxon>Verticillium</taxon>
    </lineage>
</organism>